<dbReference type="CDD" id="cd00085">
    <property type="entry name" value="HNHc"/>
    <property type="match status" value="1"/>
</dbReference>
<evidence type="ECO:0000259" key="2">
    <source>
        <dbReference type="SMART" id="SM00507"/>
    </source>
</evidence>
<feature type="region of interest" description="Disordered" evidence="1">
    <location>
        <begin position="60"/>
        <end position="86"/>
    </location>
</feature>
<dbReference type="Pfam" id="PF07499">
    <property type="entry name" value="RuvA_C"/>
    <property type="match status" value="1"/>
</dbReference>
<dbReference type="Gene3D" id="1.10.30.50">
    <property type="match status" value="1"/>
</dbReference>
<dbReference type="SMART" id="SM00507">
    <property type="entry name" value="HNHc"/>
    <property type="match status" value="1"/>
</dbReference>
<organism evidence="3 4">
    <name type="scientific">Pendulispora brunnea</name>
    <dbReference type="NCBI Taxonomy" id="2905690"/>
    <lineage>
        <taxon>Bacteria</taxon>
        <taxon>Pseudomonadati</taxon>
        <taxon>Myxococcota</taxon>
        <taxon>Myxococcia</taxon>
        <taxon>Myxococcales</taxon>
        <taxon>Sorangiineae</taxon>
        <taxon>Pendulisporaceae</taxon>
        <taxon>Pendulispora</taxon>
    </lineage>
</organism>
<gene>
    <name evidence="3" type="ORF">LZC95_38305</name>
</gene>
<dbReference type="Proteomes" id="UP001379533">
    <property type="component" value="Chromosome"/>
</dbReference>
<accession>A0ABZ2K0M9</accession>
<dbReference type="RefSeq" id="WP_394842913.1">
    <property type="nucleotide sequence ID" value="NZ_CP089982.1"/>
</dbReference>
<sequence length="304" mass="34414">MALGMLERGEVHLTTLLLLRERLTEDNHEDLLRAAIGKTKAQVQEFLALRFPRSDTPSVIRSLPNATVPPTAGTTPGFVPMPAPKATRIEPLSPDRYEVRFTATRELKEKLEYATDLMRHANPKGDLSIIVERALDLLVGELEKRRLGKAKRPPLREHDTTTRSGYVRRAVRREVFERDGARCAFMDELGRRCESRVFLELDHVNAHALGGSDDATNLIVKCAAHNRLAAERDFGREHIDKRKAERTNLPRQRRSQSKEATRALTSLGFKQPHVRRALAVLEERWAGSDPSLETILRETLSILT</sequence>
<feature type="compositionally biased region" description="Low complexity" evidence="1">
    <location>
        <begin position="66"/>
        <end position="80"/>
    </location>
</feature>
<reference evidence="3 4" key="1">
    <citation type="submission" date="2021-12" db="EMBL/GenBank/DDBJ databases">
        <title>Discovery of the Pendulisporaceae a myxobacterial family with distinct sporulation behavior and unique specialized metabolism.</title>
        <authorList>
            <person name="Garcia R."/>
            <person name="Popoff A."/>
            <person name="Bader C.D."/>
            <person name="Loehr J."/>
            <person name="Walesch S."/>
            <person name="Walt C."/>
            <person name="Boldt J."/>
            <person name="Bunk B."/>
            <person name="Haeckl F.J.F.P.J."/>
            <person name="Gunesch A.P."/>
            <person name="Birkelbach J."/>
            <person name="Nuebel U."/>
            <person name="Pietschmann T."/>
            <person name="Bach T."/>
            <person name="Mueller R."/>
        </authorList>
    </citation>
    <scope>NUCLEOTIDE SEQUENCE [LARGE SCALE GENOMIC DNA]</scope>
    <source>
        <strain evidence="3 4">MSr12523</strain>
    </source>
</reference>
<proteinExistence type="predicted"/>
<name>A0ABZ2K0M9_9BACT</name>
<dbReference type="EMBL" id="CP089982">
    <property type="protein sequence ID" value="WXA92296.1"/>
    <property type="molecule type" value="Genomic_DNA"/>
</dbReference>
<evidence type="ECO:0000256" key="1">
    <source>
        <dbReference type="SAM" id="MobiDB-lite"/>
    </source>
</evidence>
<dbReference type="CDD" id="cd14332">
    <property type="entry name" value="UBA_RuvA_C"/>
    <property type="match status" value="1"/>
</dbReference>
<dbReference type="InterPro" id="IPR011114">
    <property type="entry name" value="RuvA_C"/>
</dbReference>
<evidence type="ECO:0000313" key="4">
    <source>
        <dbReference type="Proteomes" id="UP001379533"/>
    </source>
</evidence>
<dbReference type="Gene3D" id="1.10.8.10">
    <property type="entry name" value="DNA helicase RuvA subunit, C-terminal domain"/>
    <property type="match status" value="1"/>
</dbReference>
<keyword evidence="4" id="KW-1185">Reference proteome</keyword>
<evidence type="ECO:0000313" key="3">
    <source>
        <dbReference type="EMBL" id="WXA92296.1"/>
    </source>
</evidence>
<dbReference type="InterPro" id="IPR003615">
    <property type="entry name" value="HNH_nuc"/>
</dbReference>
<feature type="domain" description="HNH nuclease" evidence="2">
    <location>
        <begin position="170"/>
        <end position="227"/>
    </location>
</feature>
<protein>
    <recommendedName>
        <fullName evidence="2">HNH nuclease domain-containing protein</fullName>
    </recommendedName>
</protein>